<proteinExistence type="predicted"/>
<name>A0A9N7NIA5_STRHE</name>
<keyword evidence="3" id="KW-1185">Reference proteome</keyword>
<dbReference type="Proteomes" id="UP001153555">
    <property type="component" value="Unassembled WGS sequence"/>
</dbReference>
<evidence type="ECO:0000313" key="2">
    <source>
        <dbReference type="EMBL" id="CAA0831383.1"/>
    </source>
</evidence>
<evidence type="ECO:0000313" key="3">
    <source>
        <dbReference type="Proteomes" id="UP001153555"/>
    </source>
</evidence>
<dbReference type="PANTHER" id="PTHR33868">
    <property type="entry name" value="EXPRESSED PROTEIN"/>
    <property type="match status" value="1"/>
</dbReference>
<evidence type="ECO:0000256" key="1">
    <source>
        <dbReference type="SAM" id="MobiDB-lite"/>
    </source>
</evidence>
<sequence>MAFAEARAAWQRTANRCLVQEDAKRAPKLACCPSVTPSVKHPETEPVNPDNSQEDVPTTFFLPFNLNPASTSLSPSSRWWLQTQPNYGYRQVMAGEELTTLVESRDLELLKEGFEKIGDSNVGSCEFSKDSDDVCFDSENNVPWWRTADTEELALLVAQRSHEVLDNCDLPRPQNAHVKEDMSCFSRDESLTSLLVHKAGIEHHSHDSRQGCSLAGYSCQNLRKSADVRLVLGVDRISRDSPIYKKTGESESENDRSRAQLLEALRHSQTRAREAEEVMKRACSEKEHVVRLVLRQASQIFAYKQWVHFLELENMYFQFKNSEDQSGSSVSQVTSSNCETSGNRKMQKSRWLKCSNRKRAKKARDVLDAGKYAIVFALGLGLLGVLFEPSRVAHSRARITNNQIGLFNKLAKALRRST</sequence>
<dbReference type="EMBL" id="CACSLK010027832">
    <property type="protein sequence ID" value="CAA0831383.1"/>
    <property type="molecule type" value="Genomic_DNA"/>
</dbReference>
<gene>
    <name evidence="2" type="ORF">SHERM_26732</name>
</gene>
<dbReference type="PANTHER" id="PTHR33868:SF2">
    <property type="entry name" value="EXPRESSED PROTEIN"/>
    <property type="match status" value="1"/>
</dbReference>
<comment type="caution">
    <text evidence="2">The sequence shown here is derived from an EMBL/GenBank/DDBJ whole genome shotgun (WGS) entry which is preliminary data.</text>
</comment>
<dbReference type="OrthoDB" id="1920951at2759"/>
<feature type="compositionally biased region" description="Low complexity" evidence="1">
    <location>
        <begin position="325"/>
        <end position="336"/>
    </location>
</feature>
<dbReference type="AlphaFoldDB" id="A0A9N7NIA5"/>
<protein>
    <submittedName>
        <fullName evidence="2">Uncharacterized protein</fullName>
    </submittedName>
</protein>
<feature type="region of interest" description="Disordered" evidence="1">
    <location>
        <begin position="325"/>
        <end position="344"/>
    </location>
</feature>
<accession>A0A9N7NIA5</accession>
<reference evidence="2" key="1">
    <citation type="submission" date="2019-12" db="EMBL/GenBank/DDBJ databases">
        <authorList>
            <person name="Scholes J."/>
        </authorList>
    </citation>
    <scope>NUCLEOTIDE SEQUENCE</scope>
</reference>
<organism evidence="2 3">
    <name type="scientific">Striga hermonthica</name>
    <name type="common">Purple witchweed</name>
    <name type="synonym">Buchnera hermonthica</name>
    <dbReference type="NCBI Taxonomy" id="68872"/>
    <lineage>
        <taxon>Eukaryota</taxon>
        <taxon>Viridiplantae</taxon>
        <taxon>Streptophyta</taxon>
        <taxon>Embryophyta</taxon>
        <taxon>Tracheophyta</taxon>
        <taxon>Spermatophyta</taxon>
        <taxon>Magnoliopsida</taxon>
        <taxon>eudicotyledons</taxon>
        <taxon>Gunneridae</taxon>
        <taxon>Pentapetalae</taxon>
        <taxon>asterids</taxon>
        <taxon>lamiids</taxon>
        <taxon>Lamiales</taxon>
        <taxon>Orobanchaceae</taxon>
        <taxon>Buchnereae</taxon>
        <taxon>Striga</taxon>
    </lineage>
</organism>